<gene>
    <name evidence="3" type="ORF">PVW1_030006500</name>
</gene>
<evidence type="ECO:0000256" key="1">
    <source>
        <dbReference type="SAM" id="MobiDB-lite"/>
    </source>
</evidence>
<sequence>MANPAVAQLSVEQLERSAITLNLHRMHEEFFVKKGNISENGNYCNVFDIKGKENKEAKELCNKLVQFLKEISVKKEREESNNLCSYLPYWLYDEIWGIHSDRKKNIEHIPFVKNLIDAVNNARSKIPNNKCSTLPYYSHINLDEWKKRKISYIYFKKYNEIEGMINSTKKDNCNNHYKYLNNIASLYKLYNQSNCTGIGSWLGSSDYFICGSNYDPSKLLPKVAACKDQVPRRSTGGGGGFSISSLFGGSSLSRGSSEGKAATREQALGGVPKAASQARVKGAGSDVSTQGAKLTVVAPSRNVESAPTVRQLITEKLTVPFGDQKTQVHMENMSISNGENASPSEGSNDSYNFLQSTQKILKSEYFPHSVVGASIVGVVIFLFYYFRTTPIRSQTNKREKRERKPEDNYYYTNEEELSRLGSQQLFAESEMSDAYLSYQPRGYYNTSCGIQFESI</sequence>
<keyword evidence="2" id="KW-1133">Transmembrane helix</keyword>
<feature type="transmembrane region" description="Helical" evidence="2">
    <location>
        <begin position="365"/>
        <end position="386"/>
    </location>
</feature>
<evidence type="ECO:0000313" key="4">
    <source>
        <dbReference type="Proteomes" id="UP000779233"/>
    </source>
</evidence>
<comment type="caution">
    <text evidence="3">The sequence shown here is derived from an EMBL/GenBank/DDBJ whole genome shotgun (WGS) entry which is preliminary data.</text>
</comment>
<evidence type="ECO:0000256" key="2">
    <source>
        <dbReference type="SAM" id="Phobius"/>
    </source>
</evidence>
<dbReference type="AlphaFoldDB" id="A0A8S4HN10"/>
<dbReference type="EMBL" id="CAJZCX010000014">
    <property type="protein sequence ID" value="CAG9483080.1"/>
    <property type="molecule type" value="Genomic_DNA"/>
</dbReference>
<reference evidence="3" key="1">
    <citation type="submission" date="2021-09" db="EMBL/GenBank/DDBJ databases">
        <authorList>
            <consortium name="Pathogen Informatics"/>
        </authorList>
    </citation>
    <scope>NUCLEOTIDE SEQUENCE</scope>
    <source>
        <strain evidence="3">PvW1</strain>
    </source>
</reference>
<dbReference type="InterPro" id="IPR008780">
    <property type="entry name" value="Plasmodium_Vir"/>
</dbReference>
<protein>
    <submittedName>
        <fullName evidence="3">(malaria parasite P. vivax) hypothetical protein</fullName>
    </submittedName>
</protein>
<evidence type="ECO:0000313" key="3">
    <source>
        <dbReference type="EMBL" id="CAG9483080.1"/>
    </source>
</evidence>
<organism evidence="3 4">
    <name type="scientific">Plasmodium vivax</name>
    <name type="common">malaria parasite P. vivax</name>
    <dbReference type="NCBI Taxonomy" id="5855"/>
    <lineage>
        <taxon>Eukaryota</taxon>
        <taxon>Sar</taxon>
        <taxon>Alveolata</taxon>
        <taxon>Apicomplexa</taxon>
        <taxon>Aconoidasida</taxon>
        <taxon>Haemosporida</taxon>
        <taxon>Plasmodiidae</taxon>
        <taxon>Plasmodium</taxon>
        <taxon>Plasmodium (Plasmodium)</taxon>
    </lineage>
</organism>
<keyword evidence="2" id="KW-0472">Membrane</keyword>
<accession>A0A8S4HN10</accession>
<dbReference type="Pfam" id="PF05795">
    <property type="entry name" value="Plasmodium_Vir"/>
    <property type="match status" value="1"/>
</dbReference>
<proteinExistence type="predicted"/>
<keyword evidence="2" id="KW-0812">Transmembrane</keyword>
<name>A0A8S4HN10_PLAVI</name>
<dbReference type="Proteomes" id="UP000779233">
    <property type="component" value="Unassembled WGS sequence"/>
</dbReference>
<feature type="region of interest" description="Disordered" evidence="1">
    <location>
        <begin position="254"/>
        <end position="286"/>
    </location>
</feature>
<dbReference type="VEuPathDB" id="PlasmoDB:PVPAM_060036200"/>